<gene>
    <name evidence="2" type="ORF">L3X38_005847</name>
</gene>
<evidence type="ECO:0000256" key="1">
    <source>
        <dbReference type="SAM" id="SignalP"/>
    </source>
</evidence>
<dbReference type="Proteomes" id="UP001054821">
    <property type="component" value="Chromosome 1"/>
</dbReference>
<organism evidence="2 3">
    <name type="scientific">Prunus dulcis</name>
    <name type="common">Almond</name>
    <name type="synonym">Amygdalus dulcis</name>
    <dbReference type="NCBI Taxonomy" id="3755"/>
    <lineage>
        <taxon>Eukaryota</taxon>
        <taxon>Viridiplantae</taxon>
        <taxon>Streptophyta</taxon>
        <taxon>Embryophyta</taxon>
        <taxon>Tracheophyta</taxon>
        <taxon>Spermatophyta</taxon>
        <taxon>Magnoliopsida</taxon>
        <taxon>eudicotyledons</taxon>
        <taxon>Gunneridae</taxon>
        <taxon>Pentapetalae</taxon>
        <taxon>rosids</taxon>
        <taxon>fabids</taxon>
        <taxon>Rosales</taxon>
        <taxon>Rosaceae</taxon>
        <taxon>Amygdaloideae</taxon>
        <taxon>Amygdaleae</taxon>
        <taxon>Prunus</taxon>
    </lineage>
</organism>
<feature type="signal peptide" evidence="1">
    <location>
        <begin position="1"/>
        <end position="22"/>
    </location>
</feature>
<name>A0AAD5F4L5_PRUDU</name>
<accession>A0AAD5F4L5</accession>
<comment type="caution">
    <text evidence="2">The sequence shown here is derived from an EMBL/GenBank/DDBJ whole genome shotgun (WGS) entry which is preliminary data.</text>
</comment>
<keyword evidence="3" id="KW-1185">Reference proteome</keyword>
<dbReference type="EMBL" id="JAJFAZ020000001">
    <property type="protein sequence ID" value="KAI5352955.1"/>
    <property type="molecule type" value="Genomic_DNA"/>
</dbReference>
<reference evidence="2 3" key="1">
    <citation type="journal article" date="2022" name="G3 (Bethesda)">
        <title>Whole-genome sequence and methylome profiling of the almond [Prunus dulcis (Mill.) D.A. Webb] cultivar 'Nonpareil'.</title>
        <authorList>
            <person name="D'Amico-Willman K.M."/>
            <person name="Ouma W.Z."/>
            <person name="Meulia T."/>
            <person name="Sideli G.M."/>
            <person name="Gradziel T.M."/>
            <person name="Fresnedo-Ramirez J."/>
        </authorList>
    </citation>
    <scope>NUCLEOTIDE SEQUENCE [LARGE SCALE GENOMIC DNA]</scope>
    <source>
        <strain evidence="2">Clone GOH B32 T37-40</strain>
    </source>
</reference>
<evidence type="ECO:0000313" key="2">
    <source>
        <dbReference type="EMBL" id="KAI5352955.1"/>
    </source>
</evidence>
<feature type="chain" id="PRO_5041934354" evidence="1">
    <location>
        <begin position="23"/>
        <end position="176"/>
    </location>
</feature>
<proteinExistence type="predicted"/>
<evidence type="ECO:0000313" key="3">
    <source>
        <dbReference type="Proteomes" id="UP001054821"/>
    </source>
</evidence>
<protein>
    <submittedName>
        <fullName evidence="2">Uncharacterized protein</fullName>
    </submittedName>
</protein>
<keyword evidence="1" id="KW-0732">Signal</keyword>
<dbReference type="AlphaFoldDB" id="A0AAD5F4L5"/>
<sequence length="176" mass="19610">MAVKALLGTLLVVLSSPPQIQFTTILEFIFFLRCIYRVDDHPQQARHCKDLWTLFHGFHVFSYGSADARHYYQGYQQALKQPSLSKDVIVTMTASCFHAPQASLFALTTCAHAKSQILISTTMLRPAGAALTAETLQKTDCIDTANQYSNPCYPTDVGAATSAYNQKQKNKKQKTK</sequence>